<evidence type="ECO:0000313" key="2">
    <source>
        <dbReference type="EMBL" id="KAK4287571.1"/>
    </source>
</evidence>
<organism evidence="2 3">
    <name type="scientific">Petrolisthes manimaculis</name>
    <dbReference type="NCBI Taxonomy" id="1843537"/>
    <lineage>
        <taxon>Eukaryota</taxon>
        <taxon>Metazoa</taxon>
        <taxon>Ecdysozoa</taxon>
        <taxon>Arthropoda</taxon>
        <taxon>Crustacea</taxon>
        <taxon>Multicrustacea</taxon>
        <taxon>Malacostraca</taxon>
        <taxon>Eumalacostraca</taxon>
        <taxon>Eucarida</taxon>
        <taxon>Decapoda</taxon>
        <taxon>Pleocyemata</taxon>
        <taxon>Anomura</taxon>
        <taxon>Galatheoidea</taxon>
        <taxon>Porcellanidae</taxon>
        <taxon>Petrolisthes</taxon>
    </lineage>
</organism>
<sequence>MGDTTEQRRVVRMDKERGKKRREKMGMEGEGKDLTNNPIHDSTNNPIHDSTNNPIHDSTSNPIHDSTNNPIHESTNDPIHESTNNPIPPGPSKVTTMNALKANTPGSSPARHSGHLSMLVGGWNNLQTGLDTTQETD</sequence>
<reference evidence="2" key="1">
    <citation type="submission" date="2023-11" db="EMBL/GenBank/DDBJ databases">
        <title>Genome assemblies of two species of porcelain crab, Petrolisthes cinctipes and Petrolisthes manimaculis (Anomura: Porcellanidae).</title>
        <authorList>
            <person name="Angst P."/>
        </authorList>
    </citation>
    <scope>NUCLEOTIDE SEQUENCE</scope>
    <source>
        <strain evidence="2">PB745_02</strain>
        <tissue evidence="2">Gill</tissue>
    </source>
</reference>
<comment type="caution">
    <text evidence="2">The sequence shown here is derived from an EMBL/GenBank/DDBJ whole genome shotgun (WGS) entry which is preliminary data.</text>
</comment>
<evidence type="ECO:0000256" key="1">
    <source>
        <dbReference type="SAM" id="MobiDB-lite"/>
    </source>
</evidence>
<dbReference type="EMBL" id="JAWZYT010006762">
    <property type="protein sequence ID" value="KAK4287571.1"/>
    <property type="molecule type" value="Genomic_DNA"/>
</dbReference>
<gene>
    <name evidence="2" type="ORF">Pmani_039358</name>
</gene>
<feature type="region of interest" description="Disordered" evidence="1">
    <location>
        <begin position="1"/>
        <end position="137"/>
    </location>
</feature>
<keyword evidence="3" id="KW-1185">Reference proteome</keyword>
<feature type="compositionally biased region" description="Polar residues" evidence="1">
    <location>
        <begin position="124"/>
        <end position="137"/>
    </location>
</feature>
<feature type="compositionally biased region" description="Basic and acidic residues" evidence="1">
    <location>
        <begin position="1"/>
        <end position="17"/>
    </location>
</feature>
<name>A0AAE1TJM5_9EUCA</name>
<feature type="compositionally biased region" description="Polar residues" evidence="1">
    <location>
        <begin position="34"/>
        <end position="73"/>
    </location>
</feature>
<protein>
    <submittedName>
        <fullName evidence="2">Uncharacterized protein</fullName>
    </submittedName>
</protein>
<proteinExistence type="predicted"/>
<dbReference type="Proteomes" id="UP001292094">
    <property type="component" value="Unassembled WGS sequence"/>
</dbReference>
<dbReference type="AlphaFoldDB" id="A0AAE1TJM5"/>
<feature type="compositionally biased region" description="Basic and acidic residues" evidence="1">
    <location>
        <begin position="24"/>
        <end position="33"/>
    </location>
</feature>
<evidence type="ECO:0000313" key="3">
    <source>
        <dbReference type="Proteomes" id="UP001292094"/>
    </source>
</evidence>
<accession>A0AAE1TJM5</accession>